<protein>
    <submittedName>
        <fullName evidence="3">Uncharacterized protein</fullName>
    </submittedName>
</protein>
<feature type="transmembrane region" description="Helical" evidence="2">
    <location>
        <begin position="59"/>
        <end position="83"/>
    </location>
</feature>
<gene>
    <name evidence="3" type="ordered locus">Bfae_26650</name>
</gene>
<dbReference type="OrthoDB" id="9915046at2"/>
<keyword evidence="4" id="KW-1185">Reference proteome</keyword>
<organism evidence="3 4">
    <name type="scientific">Brachybacterium faecium (strain ATCC 43885 / DSM 4810 / JCM 11609 / LMG 19847 / NBRC 14762 / NCIMB 9860 / 6-10)</name>
    <dbReference type="NCBI Taxonomy" id="446465"/>
    <lineage>
        <taxon>Bacteria</taxon>
        <taxon>Bacillati</taxon>
        <taxon>Actinomycetota</taxon>
        <taxon>Actinomycetes</taxon>
        <taxon>Micrococcales</taxon>
        <taxon>Dermabacteraceae</taxon>
        <taxon>Brachybacterium</taxon>
    </lineage>
</organism>
<sequence length="217" mass="21557">MTQGYGPEHGQQPQWGQASPAPAVPGGYPGAAGSAGSGAGPQFGPGDGVNWRRVKLIGLLLLGGTVLVLLLRLGINLATFIAAEDLAASATGDDVGTVGMGSGLVSIVLYILNFVVGLALFVLGIVAAVMGRGRARVGGIVVAAAIPVSVALYWIVTIVMAVILVSTGAADGETGAITSTGYRITSGVNALHALVIVALLGLGAFFVHSTASKKLSA</sequence>
<dbReference type="AlphaFoldDB" id="C7MGZ0"/>
<feature type="transmembrane region" description="Helical" evidence="2">
    <location>
        <begin position="190"/>
        <end position="207"/>
    </location>
</feature>
<dbReference type="HOGENOM" id="CLU_1270281_0_0_11"/>
<reference evidence="3 4" key="1">
    <citation type="journal article" date="2009" name="Stand. Genomic Sci.">
        <title>Complete genome sequence of Brachybacterium faecium type strain (Schefferle 6-10).</title>
        <authorList>
            <person name="Lapidus A."/>
            <person name="Pukall R."/>
            <person name="Labuttii K."/>
            <person name="Copeland A."/>
            <person name="Del Rio T.G."/>
            <person name="Nolan M."/>
            <person name="Chen F."/>
            <person name="Lucas S."/>
            <person name="Tice H."/>
            <person name="Cheng J.F."/>
            <person name="Bruce D."/>
            <person name="Goodwin L."/>
            <person name="Pitluck S."/>
            <person name="Rohde M."/>
            <person name="Goker M."/>
            <person name="Pati A."/>
            <person name="Ivanova N."/>
            <person name="Mavrommatis K."/>
            <person name="Chen A."/>
            <person name="Palaniappan K."/>
            <person name="D'haeseleer P."/>
            <person name="Chain P."/>
            <person name="Bristow J."/>
            <person name="Eisen J.A."/>
            <person name="Markowitz V."/>
            <person name="Hugenholtz P."/>
            <person name="Kyrpides N.C."/>
            <person name="Klenk H.P."/>
        </authorList>
    </citation>
    <scope>NUCLEOTIDE SEQUENCE [LARGE SCALE GENOMIC DNA]</scope>
    <source>
        <strain evidence="4">ATCC 43885 / DSM 4810 / JCM 11609 / LMG 19847 / NBRC 14762 / NCIMB 9860 / 6-10</strain>
    </source>
</reference>
<proteinExistence type="predicted"/>
<dbReference type="eggNOG" id="ENOG5031E0C">
    <property type="taxonomic scope" value="Bacteria"/>
</dbReference>
<evidence type="ECO:0000313" key="4">
    <source>
        <dbReference type="Proteomes" id="UP000001919"/>
    </source>
</evidence>
<accession>C7MGZ0</accession>
<feature type="transmembrane region" description="Helical" evidence="2">
    <location>
        <begin position="103"/>
        <end position="129"/>
    </location>
</feature>
<evidence type="ECO:0000313" key="3">
    <source>
        <dbReference type="EMBL" id="ACU86438.1"/>
    </source>
</evidence>
<keyword evidence="2" id="KW-0472">Membrane</keyword>
<dbReference type="EMBL" id="CP001643">
    <property type="protein sequence ID" value="ACU86438.1"/>
    <property type="molecule type" value="Genomic_DNA"/>
</dbReference>
<feature type="transmembrane region" description="Helical" evidence="2">
    <location>
        <begin position="141"/>
        <end position="170"/>
    </location>
</feature>
<dbReference type="Proteomes" id="UP000001919">
    <property type="component" value="Chromosome"/>
</dbReference>
<name>C7MGZ0_BRAFD</name>
<evidence type="ECO:0000256" key="2">
    <source>
        <dbReference type="SAM" id="Phobius"/>
    </source>
</evidence>
<feature type="region of interest" description="Disordered" evidence="1">
    <location>
        <begin position="1"/>
        <end position="22"/>
    </location>
</feature>
<dbReference type="PATRIC" id="fig|446465.5.peg.2630"/>
<keyword evidence="2" id="KW-0812">Transmembrane</keyword>
<keyword evidence="2" id="KW-1133">Transmembrane helix</keyword>
<evidence type="ECO:0000256" key="1">
    <source>
        <dbReference type="SAM" id="MobiDB-lite"/>
    </source>
</evidence>
<dbReference type="KEGG" id="bfa:Bfae_26650"/>